<dbReference type="PRINTS" id="PR01590">
    <property type="entry name" value="HTHFIS"/>
</dbReference>
<dbReference type="PANTHER" id="PTHR32071">
    <property type="entry name" value="TRANSCRIPTIONAL REGULATORY PROTEIN"/>
    <property type="match status" value="1"/>
</dbReference>
<dbReference type="InterPro" id="IPR025943">
    <property type="entry name" value="Sigma_54_int_dom_ATP-bd_2"/>
</dbReference>
<dbReference type="GO" id="GO:0043565">
    <property type="term" value="F:sequence-specific DNA binding"/>
    <property type="evidence" value="ECO:0007669"/>
    <property type="project" value="InterPro"/>
</dbReference>
<dbReference type="KEGG" id="mym:A176_002705"/>
<dbReference type="RefSeq" id="WP_002638491.1">
    <property type="nucleotide sequence ID" value="NZ_CP012109.1"/>
</dbReference>
<dbReference type="PROSITE" id="PS00676">
    <property type="entry name" value="SIGMA54_INTERACT_2"/>
    <property type="match status" value="1"/>
</dbReference>
<dbReference type="SMART" id="SM00448">
    <property type="entry name" value="REC"/>
    <property type="match status" value="1"/>
</dbReference>
<dbReference type="InterPro" id="IPR002197">
    <property type="entry name" value="HTH_Fis"/>
</dbReference>
<keyword evidence="4" id="KW-0238">DNA-binding</keyword>
<dbReference type="Pfam" id="PF00072">
    <property type="entry name" value="Response_reg"/>
    <property type="match status" value="1"/>
</dbReference>
<keyword evidence="10" id="KW-1185">Reference proteome</keyword>
<dbReference type="OrthoDB" id="9763792at2"/>
<dbReference type="Pfam" id="PF02954">
    <property type="entry name" value="HTH_8"/>
    <property type="match status" value="1"/>
</dbReference>
<keyword evidence="6" id="KW-0597">Phosphoprotein</keyword>
<dbReference type="SUPFAM" id="SSF46689">
    <property type="entry name" value="Homeodomain-like"/>
    <property type="match status" value="1"/>
</dbReference>
<dbReference type="PATRIC" id="fig|1297742.4.peg.2729"/>
<dbReference type="GO" id="GO:0005524">
    <property type="term" value="F:ATP binding"/>
    <property type="evidence" value="ECO:0007669"/>
    <property type="project" value="UniProtKB-KW"/>
</dbReference>
<evidence type="ECO:0000256" key="5">
    <source>
        <dbReference type="ARBA" id="ARBA00023163"/>
    </source>
</evidence>
<evidence type="ECO:0000256" key="3">
    <source>
        <dbReference type="ARBA" id="ARBA00023015"/>
    </source>
</evidence>
<dbReference type="STRING" id="1297742.A176_002705"/>
<dbReference type="Gene3D" id="1.10.10.60">
    <property type="entry name" value="Homeodomain-like"/>
    <property type="match status" value="1"/>
</dbReference>
<dbReference type="InterPro" id="IPR001789">
    <property type="entry name" value="Sig_transdc_resp-reg_receiver"/>
</dbReference>
<dbReference type="InterPro" id="IPR009057">
    <property type="entry name" value="Homeodomain-like_sf"/>
</dbReference>
<evidence type="ECO:0000259" key="8">
    <source>
        <dbReference type="PROSITE" id="PS50110"/>
    </source>
</evidence>
<accession>A0A0H4WVY6</accession>
<dbReference type="Pfam" id="PF00158">
    <property type="entry name" value="Sigma54_activat"/>
    <property type="match status" value="1"/>
</dbReference>
<keyword evidence="5" id="KW-0804">Transcription</keyword>
<dbReference type="GO" id="GO:0006355">
    <property type="term" value="P:regulation of DNA-templated transcription"/>
    <property type="evidence" value="ECO:0007669"/>
    <property type="project" value="InterPro"/>
</dbReference>
<evidence type="ECO:0000256" key="6">
    <source>
        <dbReference type="PROSITE-ProRule" id="PRU00169"/>
    </source>
</evidence>
<proteinExistence type="predicted"/>
<dbReference type="SUPFAM" id="SSF52172">
    <property type="entry name" value="CheY-like"/>
    <property type="match status" value="1"/>
</dbReference>
<dbReference type="EMBL" id="CP012109">
    <property type="protein sequence ID" value="AKQ65793.1"/>
    <property type="molecule type" value="Genomic_DNA"/>
</dbReference>
<evidence type="ECO:0000256" key="4">
    <source>
        <dbReference type="ARBA" id="ARBA00023125"/>
    </source>
</evidence>
<evidence type="ECO:0000259" key="7">
    <source>
        <dbReference type="PROSITE" id="PS50045"/>
    </source>
</evidence>
<name>A0A0H4WVY6_9BACT</name>
<dbReference type="FunFam" id="3.40.50.300:FF:000006">
    <property type="entry name" value="DNA-binding transcriptional regulator NtrC"/>
    <property type="match status" value="1"/>
</dbReference>
<dbReference type="PROSITE" id="PS50110">
    <property type="entry name" value="RESPONSE_REGULATORY"/>
    <property type="match status" value="1"/>
</dbReference>
<evidence type="ECO:0000256" key="1">
    <source>
        <dbReference type="ARBA" id="ARBA00022741"/>
    </source>
</evidence>
<dbReference type="GO" id="GO:0000160">
    <property type="term" value="P:phosphorelay signal transduction system"/>
    <property type="evidence" value="ECO:0007669"/>
    <property type="project" value="InterPro"/>
</dbReference>
<gene>
    <name evidence="9" type="ORF">A176_002705</name>
</gene>
<dbReference type="InterPro" id="IPR025944">
    <property type="entry name" value="Sigma_54_int_dom_CS"/>
</dbReference>
<dbReference type="AlphaFoldDB" id="A0A0H4WVY6"/>
<organism evidence="9 10">
    <name type="scientific">Pseudomyxococcus hansupus</name>
    <dbReference type="NCBI Taxonomy" id="1297742"/>
    <lineage>
        <taxon>Bacteria</taxon>
        <taxon>Pseudomonadati</taxon>
        <taxon>Myxococcota</taxon>
        <taxon>Myxococcia</taxon>
        <taxon>Myxococcales</taxon>
        <taxon>Cystobacterineae</taxon>
        <taxon>Myxococcaceae</taxon>
        <taxon>Pseudomyxococcus</taxon>
    </lineage>
</organism>
<protein>
    <submittedName>
        <fullName evidence="9">Response regulatory protein</fullName>
    </submittedName>
</protein>
<sequence length="450" mass="49453">MARILVADDEEGVRSFLAEALEFEGHSVTTAADGEEAARLLAKQGVDLLLTDLRMPGLDGLSLLRKVKEEQPDVEVVVLTAVGTVESAVAAMKAGAFDYLLKPVGSPAELRLTVARALERRALLNWKTEARQSTSEVELSWGAAAMSPVVEALRKVAPTQATVLLVGESGTGKEVTARALHQWSERAEGPFVAVNCAALTETLLESELFGHEKGAFTGAVAQRRGRIELAQGGTFFLDEVGELKAELQAKLLRVLQERRFERVGGTRTLEADVRWVAATNRDLKGMMARGEFREDLYHRLAVFPIRLPSLRERREDLRPLAELLLRRIGEELGRPGLRLSPEAVARLEGFSWPGNVRELRNALERAAILADGPVVEPRHLWLDPTGASAPVDAPAPEGTRLPSLTLEELERRAIEQAIADEAGNRKRAAQRLGIGLRTLYDKLRRYETPE</sequence>
<dbReference type="InterPro" id="IPR011006">
    <property type="entry name" value="CheY-like_superfamily"/>
</dbReference>
<dbReference type="PROSITE" id="PS00688">
    <property type="entry name" value="SIGMA54_INTERACT_3"/>
    <property type="match status" value="1"/>
</dbReference>
<dbReference type="Proteomes" id="UP000009026">
    <property type="component" value="Chromosome"/>
</dbReference>
<reference evidence="9 10" key="1">
    <citation type="journal article" date="2016" name="PLoS ONE">
        <title>Complete Genome Sequence and Comparative Genomics of a Novel Myxobacterium Myxococcus hansupus.</title>
        <authorList>
            <person name="Sharma G."/>
            <person name="Narwani T."/>
            <person name="Subramanian S."/>
        </authorList>
    </citation>
    <scope>NUCLEOTIDE SEQUENCE [LARGE SCALE GENOMIC DNA]</scope>
    <source>
        <strain evidence="10">mixupus</strain>
    </source>
</reference>
<dbReference type="InterPro" id="IPR003593">
    <property type="entry name" value="AAA+_ATPase"/>
</dbReference>
<dbReference type="InterPro" id="IPR058031">
    <property type="entry name" value="AAA_lid_NorR"/>
</dbReference>
<evidence type="ECO:0000313" key="10">
    <source>
        <dbReference type="Proteomes" id="UP000009026"/>
    </source>
</evidence>
<feature type="domain" description="Sigma-54 factor interaction" evidence="7">
    <location>
        <begin position="139"/>
        <end position="368"/>
    </location>
</feature>
<dbReference type="Gene3D" id="1.10.8.60">
    <property type="match status" value="1"/>
</dbReference>
<evidence type="ECO:0000256" key="2">
    <source>
        <dbReference type="ARBA" id="ARBA00022840"/>
    </source>
</evidence>
<feature type="domain" description="Response regulatory" evidence="8">
    <location>
        <begin position="3"/>
        <end position="117"/>
    </location>
</feature>
<feature type="modified residue" description="4-aspartylphosphate" evidence="6">
    <location>
        <position position="52"/>
    </location>
</feature>
<dbReference type="PROSITE" id="PS50045">
    <property type="entry name" value="SIGMA54_INTERACT_4"/>
    <property type="match status" value="1"/>
</dbReference>
<dbReference type="InterPro" id="IPR002078">
    <property type="entry name" value="Sigma_54_int"/>
</dbReference>
<keyword evidence="2" id="KW-0067">ATP-binding</keyword>
<dbReference type="Gene3D" id="3.40.50.300">
    <property type="entry name" value="P-loop containing nucleotide triphosphate hydrolases"/>
    <property type="match status" value="1"/>
</dbReference>
<evidence type="ECO:0000313" key="9">
    <source>
        <dbReference type="EMBL" id="AKQ65793.1"/>
    </source>
</evidence>
<dbReference type="CDD" id="cd00009">
    <property type="entry name" value="AAA"/>
    <property type="match status" value="1"/>
</dbReference>
<dbReference type="eggNOG" id="COG2204">
    <property type="taxonomic scope" value="Bacteria"/>
</dbReference>
<dbReference type="InterPro" id="IPR027417">
    <property type="entry name" value="P-loop_NTPase"/>
</dbReference>
<dbReference type="SUPFAM" id="SSF52540">
    <property type="entry name" value="P-loop containing nucleoside triphosphate hydrolases"/>
    <property type="match status" value="1"/>
</dbReference>
<dbReference type="Pfam" id="PF25601">
    <property type="entry name" value="AAA_lid_14"/>
    <property type="match status" value="1"/>
</dbReference>
<keyword evidence="3" id="KW-0805">Transcription regulation</keyword>
<dbReference type="SMART" id="SM00382">
    <property type="entry name" value="AAA"/>
    <property type="match status" value="1"/>
</dbReference>
<keyword evidence="1" id="KW-0547">Nucleotide-binding</keyword>
<dbReference type="Gene3D" id="3.40.50.2300">
    <property type="match status" value="1"/>
</dbReference>